<dbReference type="STRING" id="1913578.LPB140_08440"/>
<evidence type="ECO:0000256" key="1">
    <source>
        <dbReference type="SAM" id="MobiDB-lite"/>
    </source>
</evidence>
<protein>
    <recommendedName>
        <fullName evidence="5">Metal-dependent hydrolase</fullName>
    </recommendedName>
</protein>
<organism evidence="3 4">
    <name type="scientific">Sphingorhabdus lutea</name>
    <dbReference type="NCBI Taxonomy" id="1913578"/>
    <lineage>
        <taxon>Bacteria</taxon>
        <taxon>Pseudomonadati</taxon>
        <taxon>Pseudomonadota</taxon>
        <taxon>Alphaproteobacteria</taxon>
        <taxon>Sphingomonadales</taxon>
        <taxon>Sphingomonadaceae</taxon>
        <taxon>Sphingorhabdus</taxon>
    </lineage>
</organism>
<accession>A0A1L3JCF1</accession>
<dbReference type="Proteomes" id="UP000242561">
    <property type="component" value="Chromosome"/>
</dbReference>
<dbReference type="PANTHER" id="PTHR40031:SF1">
    <property type="entry name" value="MEMBRANE-BOUND METAL-DEPENDENT HYDROLASE"/>
    <property type="match status" value="1"/>
</dbReference>
<dbReference type="OrthoDB" id="110250at2"/>
<feature type="transmembrane region" description="Helical" evidence="2">
    <location>
        <begin position="57"/>
        <end position="78"/>
    </location>
</feature>
<feature type="transmembrane region" description="Helical" evidence="2">
    <location>
        <begin position="24"/>
        <end position="45"/>
    </location>
</feature>
<dbReference type="EMBL" id="CP018154">
    <property type="protein sequence ID" value="APG62811.1"/>
    <property type="molecule type" value="Genomic_DNA"/>
</dbReference>
<feature type="transmembrane region" description="Helical" evidence="2">
    <location>
        <begin position="137"/>
        <end position="157"/>
    </location>
</feature>
<dbReference type="PANTHER" id="PTHR40031">
    <property type="entry name" value="HYPOTHETICAL MEMBRANE SPANNING PROTEIN"/>
    <property type="match status" value="1"/>
</dbReference>
<sequence length="362" mass="41195">MDNLTHSLTGALLGQMGLKRKTGLAMPTLIIAANIPDIDAVAVLFGGHQHLAIRRGITHGPIAMLLLPIILWVMMLWFDNWQLRRSKRPESRLPIHKGWLLTLAYIGCLSHPALDWLNSYGIRLLEPFSSNWFYGDSIFIIDIWIWAALIAGVWISLRQERGGRENWKIPAFISFGAILFYILGNISLSRHAVQETKIALRNYVGVHDVAQIVANPVPIFFWKREILFGSPNNYYQFEYSLFDEKKLSENAAALYASSKEIIIARHAPAIVKPDKIRLRDKDADAFLFWSRMPHNAMIIEGGKRYAIFADARFTDPMVSERFRARVQLLPQEENLSAPLAAPKDVRLDKPKDTPEQDKADGR</sequence>
<feature type="transmembrane region" description="Helical" evidence="2">
    <location>
        <begin position="169"/>
        <end position="188"/>
    </location>
</feature>
<feature type="compositionally biased region" description="Basic and acidic residues" evidence="1">
    <location>
        <begin position="343"/>
        <end position="362"/>
    </location>
</feature>
<keyword evidence="2" id="KW-0812">Transmembrane</keyword>
<gene>
    <name evidence="3" type="ORF">LPB140_08440</name>
</gene>
<reference evidence="3 4" key="1">
    <citation type="submission" date="2016-11" db="EMBL/GenBank/DDBJ databases">
        <title>Sphingorhabdus sp. LPB0140, isolated from marine environment.</title>
        <authorList>
            <person name="Kim E."/>
            <person name="Yi H."/>
        </authorList>
    </citation>
    <scope>NUCLEOTIDE SEQUENCE [LARGE SCALE GENOMIC DNA]</scope>
    <source>
        <strain evidence="3 4">LPB0140</strain>
    </source>
</reference>
<dbReference type="InterPro" id="IPR053170">
    <property type="entry name" value="Transcription_regulator"/>
</dbReference>
<dbReference type="InterPro" id="IPR007404">
    <property type="entry name" value="YdjM-like"/>
</dbReference>
<keyword evidence="4" id="KW-1185">Reference proteome</keyword>
<dbReference type="Pfam" id="PF04307">
    <property type="entry name" value="YdjM"/>
    <property type="match status" value="1"/>
</dbReference>
<proteinExistence type="predicted"/>
<name>A0A1L3JCF1_9SPHN</name>
<dbReference type="KEGG" id="sphl:LPB140_08440"/>
<keyword evidence="2" id="KW-1133">Transmembrane helix</keyword>
<evidence type="ECO:0000313" key="3">
    <source>
        <dbReference type="EMBL" id="APG62811.1"/>
    </source>
</evidence>
<evidence type="ECO:0008006" key="5">
    <source>
        <dbReference type="Google" id="ProtNLM"/>
    </source>
</evidence>
<evidence type="ECO:0000313" key="4">
    <source>
        <dbReference type="Proteomes" id="UP000242561"/>
    </source>
</evidence>
<dbReference type="RefSeq" id="WP_072559460.1">
    <property type="nucleotide sequence ID" value="NZ_CP018154.1"/>
</dbReference>
<dbReference type="AlphaFoldDB" id="A0A1L3JCF1"/>
<feature type="region of interest" description="Disordered" evidence="1">
    <location>
        <begin position="333"/>
        <end position="362"/>
    </location>
</feature>
<evidence type="ECO:0000256" key="2">
    <source>
        <dbReference type="SAM" id="Phobius"/>
    </source>
</evidence>
<feature type="transmembrane region" description="Helical" evidence="2">
    <location>
        <begin position="99"/>
        <end position="117"/>
    </location>
</feature>
<keyword evidence="2" id="KW-0472">Membrane</keyword>